<feature type="region of interest" description="Disordered" evidence="1">
    <location>
        <begin position="43"/>
        <end position="67"/>
    </location>
</feature>
<dbReference type="EMBL" id="BAABGP010000026">
    <property type="protein sequence ID" value="GAA4491552.1"/>
    <property type="molecule type" value="Genomic_DNA"/>
</dbReference>
<sequence>MMTQVLAMGAPATRGLPPKWSPDGRSFSDFPIVATTTMASRASSFGHLDKPSVGYPAHPTYPIREHR</sequence>
<protein>
    <submittedName>
        <fullName evidence="2">Uncharacterized protein</fullName>
    </submittedName>
</protein>
<evidence type="ECO:0000313" key="2">
    <source>
        <dbReference type="EMBL" id="GAA4491552.1"/>
    </source>
</evidence>
<organism evidence="2 3">
    <name type="scientific">Microbacterium panaciterrae</name>
    <dbReference type="NCBI Taxonomy" id="985759"/>
    <lineage>
        <taxon>Bacteria</taxon>
        <taxon>Bacillati</taxon>
        <taxon>Actinomycetota</taxon>
        <taxon>Actinomycetes</taxon>
        <taxon>Micrococcales</taxon>
        <taxon>Microbacteriaceae</taxon>
        <taxon>Microbacterium</taxon>
    </lineage>
</organism>
<feature type="region of interest" description="Disordered" evidence="1">
    <location>
        <begin position="1"/>
        <end position="22"/>
    </location>
</feature>
<comment type="caution">
    <text evidence="2">The sequence shown here is derived from an EMBL/GenBank/DDBJ whole genome shotgun (WGS) entry which is preliminary data.</text>
</comment>
<dbReference type="Proteomes" id="UP001500731">
    <property type="component" value="Unassembled WGS sequence"/>
</dbReference>
<name>A0ABP8PQP5_9MICO</name>
<reference evidence="3" key="1">
    <citation type="journal article" date="2019" name="Int. J. Syst. Evol. Microbiol.">
        <title>The Global Catalogue of Microorganisms (GCM) 10K type strain sequencing project: providing services to taxonomists for standard genome sequencing and annotation.</title>
        <authorList>
            <consortium name="The Broad Institute Genomics Platform"/>
            <consortium name="The Broad Institute Genome Sequencing Center for Infectious Disease"/>
            <person name="Wu L."/>
            <person name="Ma J."/>
        </authorList>
    </citation>
    <scope>NUCLEOTIDE SEQUENCE [LARGE SCALE GENOMIC DNA]</scope>
    <source>
        <strain evidence="3">JCM 17839</strain>
    </source>
</reference>
<evidence type="ECO:0000313" key="3">
    <source>
        <dbReference type="Proteomes" id="UP001500731"/>
    </source>
</evidence>
<keyword evidence="3" id="KW-1185">Reference proteome</keyword>
<proteinExistence type="predicted"/>
<accession>A0ABP8PQP5</accession>
<gene>
    <name evidence="2" type="ORF">GCM10023171_35570</name>
</gene>
<evidence type="ECO:0000256" key="1">
    <source>
        <dbReference type="SAM" id="MobiDB-lite"/>
    </source>
</evidence>